<proteinExistence type="inferred from homology"/>
<organism evidence="9 10">
    <name type="scientific">Lasius platythorax</name>
    <dbReference type="NCBI Taxonomy" id="488582"/>
    <lineage>
        <taxon>Eukaryota</taxon>
        <taxon>Metazoa</taxon>
        <taxon>Ecdysozoa</taxon>
        <taxon>Arthropoda</taxon>
        <taxon>Hexapoda</taxon>
        <taxon>Insecta</taxon>
        <taxon>Pterygota</taxon>
        <taxon>Neoptera</taxon>
        <taxon>Endopterygota</taxon>
        <taxon>Hymenoptera</taxon>
        <taxon>Apocrita</taxon>
        <taxon>Aculeata</taxon>
        <taxon>Formicoidea</taxon>
        <taxon>Formicidae</taxon>
        <taxon>Formicinae</taxon>
        <taxon>Lasius</taxon>
        <taxon>Lasius</taxon>
    </lineage>
</organism>
<dbReference type="GO" id="GO:1990904">
    <property type="term" value="C:ribonucleoprotein complex"/>
    <property type="evidence" value="ECO:0007669"/>
    <property type="project" value="UniProtKB-KW"/>
</dbReference>
<sequence length="171" mass="19653">MPFMIGKEPVRRTLKYLMSGQLVLKDKIQILSINYNTHSNHHKGAREFIFWHLPQLQYKNPTVQIVTFKNMTPSPFIKCYYEDGKTMLVDVDSKSKDEILEHLIRVVGKPRTTLIQEAIAKEKKDNPANFGVGCKKSCMCHIPGQLPCPGVVPLPDHMRAKIIIERLQNKE</sequence>
<evidence type="ECO:0000256" key="5">
    <source>
        <dbReference type="ARBA" id="ARBA00023274"/>
    </source>
</evidence>
<protein>
    <recommendedName>
        <fullName evidence="6">Small ribosomal subunit protein mS25</fullName>
    </recommendedName>
    <alternativeName>
        <fullName evidence="7">28S ribosomal protein S25, mitochondrial</fullName>
    </alternativeName>
</protein>
<evidence type="ECO:0000259" key="8">
    <source>
        <dbReference type="SMART" id="SM00916"/>
    </source>
</evidence>
<dbReference type="InterPro" id="IPR040049">
    <property type="entry name" value="Ribosomal_mS25/mL61"/>
</dbReference>
<dbReference type="FunFam" id="3.40.30.10:FF:000247">
    <property type="entry name" value="28S ribosomal protein S25, mitochondrial"/>
    <property type="match status" value="1"/>
</dbReference>
<keyword evidence="5" id="KW-0687">Ribonucleoprotein</keyword>
<feature type="domain" description="Ribosomal protein/NADH dehydrogenase" evidence="8">
    <location>
        <begin position="37"/>
        <end position="110"/>
    </location>
</feature>
<dbReference type="SMART" id="SM00916">
    <property type="entry name" value="L51_S25_CI-B8"/>
    <property type="match status" value="1"/>
</dbReference>
<evidence type="ECO:0000256" key="6">
    <source>
        <dbReference type="ARBA" id="ARBA00035139"/>
    </source>
</evidence>
<dbReference type="PANTHER" id="PTHR13274:SF2">
    <property type="entry name" value="SMALL RIBOSOMAL SUBUNIT PROTEIN MS25"/>
    <property type="match status" value="1"/>
</dbReference>
<dbReference type="Gene3D" id="3.40.30.10">
    <property type="entry name" value="Glutaredoxin"/>
    <property type="match status" value="1"/>
</dbReference>
<reference evidence="9" key="1">
    <citation type="submission" date="2024-04" db="EMBL/GenBank/DDBJ databases">
        <authorList>
            <consortium name="Molecular Ecology Group"/>
        </authorList>
    </citation>
    <scope>NUCLEOTIDE SEQUENCE</scope>
</reference>
<evidence type="ECO:0000256" key="7">
    <source>
        <dbReference type="ARBA" id="ARBA00035369"/>
    </source>
</evidence>
<dbReference type="EMBL" id="OZ034833">
    <property type="protein sequence ID" value="CAL1674921.1"/>
    <property type="molecule type" value="Genomic_DNA"/>
</dbReference>
<evidence type="ECO:0000256" key="2">
    <source>
        <dbReference type="ARBA" id="ARBA00008046"/>
    </source>
</evidence>
<keyword evidence="10" id="KW-1185">Reference proteome</keyword>
<dbReference type="GO" id="GO:0003735">
    <property type="term" value="F:structural constituent of ribosome"/>
    <property type="evidence" value="ECO:0007669"/>
    <property type="project" value="InterPro"/>
</dbReference>
<accession>A0AAV2N617</accession>
<dbReference type="PANTHER" id="PTHR13274">
    <property type="entry name" value="MITOCHONDRIAL RIBOSOMAL PROTEIN S25"/>
    <property type="match status" value="1"/>
</dbReference>
<keyword evidence="3" id="KW-0689">Ribosomal protein</keyword>
<evidence type="ECO:0000256" key="3">
    <source>
        <dbReference type="ARBA" id="ARBA00022980"/>
    </source>
</evidence>
<dbReference type="Proteomes" id="UP001497644">
    <property type="component" value="Chromosome 10"/>
</dbReference>
<dbReference type="GO" id="GO:0005840">
    <property type="term" value="C:ribosome"/>
    <property type="evidence" value="ECO:0007669"/>
    <property type="project" value="UniProtKB-KW"/>
</dbReference>
<dbReference type="Pfam" id="PF05047">
    <property type="entry name" value="L51_S25_CI-B8"/>
    <property type="match status" value="1"/>
</dbReference>
<dbReference type="InterPro" id="IPR036249">
    <property type="entry name" value="Thioredoxin-like_sf"/>
</dbReference>
<comment type="subcellular location">
    <subcellularLocation>
        <location evidence="1">Mitochondrion</location>
    </subcellularLocation>
</comment>
<evidence type="ECO:0000313" key="9">
    <source>
        <dbReference type="EMBL" id="CAL1674921.1"/>
    </source>
</evidence>
<dbReference type="InterPro" id="IPR007741">
    <property type="entry name" value="Ribosomal_mL43/mS25/NADH_DH"/>
</dbReference>
<dbReference type="GO" id="GO:0005739">
    <property type="term" value="C:mitochondrion"/>
    <property type="evidence" value="ECO:0007669"/>
    <property type="project" value="UniProtKB-SubCell"/>
</dbReference>
<dbReference type="SUPFAM" id="SSF52833">
    <property type="entry name" value="Thioredoxin-like"/>
    <property type="match status" value="1"/>
</dbReference>
<keyword evidence="4" id="KW-0496">Mitochondrion</keyword>
<name>A0AAV2N617_9HYME</name>
<comment type="similarity">
    <text evidence="2">Belongs to the mitochondrion-specific ribosomal protein mS25 family.</text>
</comment>
<evidence type="ECO:0000256" key="4">
    <source>
        <dbReference type="ARBA" id="ARBA00023128"/>
    </source>
</evidence>
<gene>
    <name evidence="9" type="ORF">LPLAT_LOCUS1446</name>
</gene>
<evidence type="ECO:0000256" key="1">
    <source>
        <dbReference type="ARBA" id="ARBA00004173"/>
    </source>
</evidence>
<evidence type="ECO:0000313" key="10">
    <source>
        <dbReference type="Proteomes" id="UP001497644"/>
    </source>
</evidence>
<dbReference type="AlphaFoldDB" id="A0AAV2N617"/>